<keyword evidence="4 11" id="KW-0418">Kinase</keyword>
<dbReference type="InterPro" id="IPR008271">
    <property type="entry name" value="Ser/Thr_kinase_AS"/>
</dbReference>
<dbReference type="InterPro" id="IPR017441">
    <property type="entry name" value="Protein_kinase_ATP_BS"/>
</dbReference>
<evidence type="ECO:0000256" key="6">
    <source>
        <dbReference type="ARBA" id="ARBA00038035"/>
    </source>
</evidence>
<proteinExistence type="inferred from homology"/>
<dbReference type="InterPro" id="IPR011009">
    <property type="entry name" value="Kinase-like_dom_sf"/>
</dbReference>
<comment type="catalytic activity">
    <reaction evidence="9">
        <text>L-tyrosyl-[protein] + ATP = O-phospho-L-tyrosyl-[protein] + ADP + H(+)</text>
        <dbReference type="Rhea" id="RHEA:10596"/>
        <dbReference type="Rhea" id="RHEA-COMP:10136"/>
        <dbReference type="Rhea" id="RHEA-COMP:20101"/>
        <dbReference type="ChEBI" id="CHEBI:15378"/>
        <dbReference type="ChEBI" id="CHEBI:30616"/>
        <dbReference type="ChEBI" id="CHEBI:46858"/>
        <dbReference type="ChEBI" id="CHEBI:61978"/>
        <dbReference type="ChEBI" id="CHEBI:456216"/>
        <dbReference type="EC" id="2.7.12.2"/>
    </reaction>
</comment>
<evidence type="ECO:0000256" key="7">
    <source>
        <dbReference type="ARBA" id="ARBA00049014"/>
    </source>
</evidence>
<evidence type="ECO:0000256" key="2">
    <source>
        <dbReference type="ARBA" id="ARBA00022679"/>
    </source>
</evidence>
<dbReference type="PANTHER" id="PTHR48013">
    <property type="entry name" value="DUAL SPECIFICITY MITOGEN-ACTIVATED PROTEIN KINASE KINASE 5-RELATED"/>
    <property type="match status" value="1"/>
</dbReference>
<dbReference type="PROSITE" id="PS50011">
    <property type="entry name" value="PROTEIN_KINASE_DOM"/>
    <property type="match status" value="1"/>
</dbReference>
<keyword evidence="5" id="KW-0067">ATP-binding</keyword>
<sequence length="332" mass="37285">MNLSKYKNLNKNFHDFKLIGEGGFGEVYSAIFNGRQDRWAIKVLTNSDSANKHINRSRFKNEVNLLKEIDSINVVKFYGHYLSEDECYLAMELVNGHSLKELLNKNQQLNAEQTVAIAKQICQGLIDIHQHNIVHRDLKPSNILINENQIVKLIDFGISLSDETIRLTTAGKVVGSIYYMAPELILGKASPSPQSDIYALGILMYEMLKGKVPFSGSDFEVIANCHVNQKLPSLKEVNHSIPQALENIILKCTAKKPSDRYTDCVELYQDLQTCLTLKRVSEEKIQIGEQNSVQKAKKFFHSKKFAIILGTIGGLLIIILIILIALSAKGVI</sequence>
<comment type="catalytic activity">
    <reaction evidence="8">
        <text>L-threonyl-[protein] + ATP = O-phospho-L-threonyl-[protein] + ADP + H(+)</text>
        <dbReference type="Rhea" id="RHEA:46608"/>
        <dbReference type="Rhea" id="RHEA-COMP:11060"/>
        <dbReference type="Rhea" id="RHEA-COMP:11605"/>
        <dbReference type="ChEBI" id="CHEBI:15378"/>
        <dbReference type="ChEBI" id="CHEBI:30013"/>
        <dbReference type="ChEBI" id="CHEBI:30616"/>
        <dbReference type="ChEBI" id="CHEBI:61977"/>
        <dbReference type="ChEBI" id="CHEBI:456216"/>
        <dbReference type="EC" id="2.7.12.2"/>
    </reaction>
</comment>
<dbReference type="PANTHER" id="PTHR48013:SF9">
    <property type="entry name" value="DUAL SPECIFICITY MITOGEN-ACTIVATED PROTEIN KINASE KINASE 5"/>
    <property type="match status" value="1"/>
</dbReference>
<evidence type="ECO:0000256" key="1">
    <source>
        <dbReference type="ARBA" id="ARBA00022527"/>
    </source>
</evidence>
<dbReference type="FunFam" id="1.10.510.10:FF:000021">
    <property type="entry name" value="Serine/threonine protein kinase"/>
    <property type="match status" value="1"/>
</dbReference>
<dbReference type="OrthoDB" id="9788659at2"/>
<evidence type="ECO:0000313" key="11">
    <source>
        <dbReference type="EMBL" id="AWX42606.1"/>
    </source>
</evidence>
<keyword evidence="12" id="KW-1185">Reference proteome</keyword>
<name>A0A2Z4LLL8_9BACT</name>
<keyword evidence="2" id="KW-0808">Transferase</keyword>
<dbReference type="KEGG" id="mclo:DK849_00705"/>
<gene>
    <name evidence="11" type="ORF">DK849_00705</name>
</gene>
<dbReference type="SMART" id="SM00220">
    <property type="entry name" value="S_TKc"/>
    <property type="match status" value="1"/>
</dbReference>
<evidence type="ECO:0000256" key="3">
    <source>
        <dbReference type="ARBA" id="ARBA00022741"/>
    </source>
</evidence>
<dbReference type="Proteomes" id="UP000249865">
    <property type="component" value="Chromosome"/>
</dbReference>
<dbReference type="RefSeq" id="WP_029330009.1">
    <property type="nucleotide sequence ID" value="NZ_CP030103.1"/>
</dbReference>
<dbReference type="PROSITE" id="PS00107">
    <property type="entry name" value="PROTEIN_KINASE_ATP"/>
    <property type="match status" value="1"/>
</dbReference>
<evidence type="ECO:0000313" key="12">
    <source>
        <dbReference type="Proteomes" id="UP000249865"/>
    </source>
</evidence>
<dbReference type="PROSITE" id="PS00108">
    <property type="entry name" value="PROTEIN_KINASE_ST"/>
    <property type="match status" value="1"/>
</dbReference>
<dbReference type="AlphaFoldDB" id="A0A2Z4LLL8"/>
<dbReference type="Gene3D" id="1.10.510.10">
    <property type="entry name" value="Transferase(Phosphotransferase) domain 1"/>
    <property type="match status" value="1"/>
</dbReference>
<evidence type="ECO:0000256" key="4">
    <source>
        <dbReference type="ARBA" id="ARBA00022777"/>
    </source>
</evidence>
<dbReference type="EMBL" id="CP030103">
    <property type="protein sequence ID" value="AWX42606.1"/>
    <property type="molecule type" value="Genomic_DNA"/>
</dbReference>
<protein>
    <submittedName>
        <fullName evidence="11">Serine/threonine protein kinase</fullName>
    </submittedName>
</protein>
<evidence type="ECO:0000256" key="5">
    <source>
        <dbReference type="ARBA" id="ARBA00022840"/>
    </source>
</evidence>
<dbReference type="GO" id="GO:0005524">
    <property type="term" value="F:ATP binding"/>
    <property type="evidence" value="ECO:0007669"/>
    <property type="project" value="UniProtKB-UniRule"/>
</dbReference>
<dbReference type="SUPFAM" id="SSF56112">
    <property type="entry name" value="Protein kinase-like (PK-like)"/>
    <property type="match status" value="1"/>
</dbReference>
<comment type="catalytic activity">
    <reaction evidence="7">
        <text>L-seryl-[protein] + ATP = O-phospho-L-seryl-[protein] + ADP + H(+)</text>
        <dbReference type="Rhea" id="RHEA:17989"/>
        <dbReference type="Rhea" id="RHEA-COMP:9863"/>
        <dbReference type="Rhea" id="RHEA-COMP:11604"/>
        <dbReference type="ChEBI" id="CHEBI:15378"/>
        <dbReference type="ChEBI" id="CHEBI:29999"/>
        <dbReference type="ChEBI" id="CHEBI:30616"/>
        <dbReference type="ChEBI" id="CHEBI:83421"/>
        <dbReference type="ChEBI" id="CHEBI:456216"/>
        <dbReference type="EC" id="2.7.12.2"/>
    </reaction>
</comment>
<accession>A0A2Z4LLL8</accession>
<evidence type="ECO:0000259" key="10">
    <source>
        <dbReference type="PROSITE" id="PS50011"/>
    </source>
</evidence>
<dbReference type="GO" id="GO:0004674">
    <property type="term" value="F:protein serine/threonine kinase activity"/>
    <property type="evidence" value="ECO:0007669"/>
    <property type="project" value="UniProtKB-KW"/>
</dbReference>
<evidence type="ECO:0000256" key="8">
    <source>
        <dbReference type="ARBA" id="ARBA00049299"/>
    </source>
</evidence>
<reference evidence="12" key="1">
    <citation type="submission" date="2018-06" db="EMBL/GenBank/DDBJ databases">
        <title>Complete genome sequences of Mycoplasma anatis, M. anseris and M. cloacale type strains.</title>
        <authorList>
            <person name="Grozner D."/>
            <person name="Forro B."/>
            <person name="Sulyok K.M."/>
            <person name="Marton S."/>
            <person name="Kreizinger Z."/>
            <person name="Banyai K."/>
            <person name="Gyuranecz M."/>
        </authorList>
    </citation>
    <scope>NUCLEOTIDE SEQUENCE [LARGE SCALE GENOMIC DNA]</scope>
    <source>
        <strain evidence="12">NCTC 10199</strain>
    </source>
</reference>
<dbReference type="CDD" id="cd14014">
    <property type="entry name" value="STKc_PknB_like"/>
    <property type="match status" value="1"/>
</dbReference>
<evidence type="ECO:0000256" key="9">
    <source>
        <dbReference type="ARBA" id="ARBA00051693"/>
    </source>
</evidence>
<dbReference type="Pfam" id="PF00069">
    <property type="entry name" value="Pkinase"/>
    <property type="match status" value="1"/>
</dbReference>
<feature type="domain" description="Protein kinase" evidence="10">
    <location>
        <begin position="13"/>
        <end position="275"/>
    </location>
</feature>
<comment type="similarity">
    <text evidence="6">Belongs to the protein kinase superfamily. STE Ser/Thr protein kinase family. MAP kinase kinase subfamily.</text>
</comment>
<organism evidence="11 12">
    <name type="scientific">Metamycoplasma cloacale</name>
    <dbReference type="NCBI Taxonomy" id="92401"/>
    <lineage>
        <taxon>Bacteria</taxon>
        <taxon>Bacillati</taxon>
        <taxon>Mycoplasmatota</taxon>
        <taxon>Mycoplasmoidales</taxon>
        <taxon>Metamycoplasmataceae</taxon>
        <taxon>Metamycoplasma</taxon>
    </lineage>
</organism>
<dbReference type="InterPro" id="IPR000719">
    <property type="entry name" value="Prot_kinase_dom"/>
</dbReference>
<keyword evidence="1 11" id="KW-0723">Serine/threonine-protein kinase</keyword>
<keyword evidence="3" id="KW-0547">Nucleotide-binding</keyword>